<keyword evidence="4" id="KW-0500">Molybdenum</keyword>
<dbReference type="Gene3D" id="2.40.50.140">
    <property type="entry name" value="Nucleic acid-binding proteins"/>
    <property type="match status" value="1"/>
</dbReference>
<sequence>MVFLRVENISKKYDDRFVLEGISLDVEKGEILAVAGPPGSGKTTLLKIIAGLIKPTSGRVYIEGVDITDVPPYSRGFSMVFETPPVYPDRSGYENIAFPLKLRKLPEDEIRKRVYEIAELLGIKHVLNRKPSTYSGGEYQRVALARALVTNPRLLLLDEPFRNLDAKIREHMVVWFKQFQAKLGVTIVYATHDPLEAFTVGNRVAILLNGRVKQYGSPIDILRNPVSHDVDEFISIPALNTFKVYFKSSGEGILINLNSIVIEARVKLNTESSEGEAMASVRPMDIRISKTPSEGAIPGRVELIQYLGANILATVRVDDLSIRVVVPKDMVVREGENIYLTLNPSKIRLYEVSSGRRLDVV</sequence>
<accession>A0A7J3JQW4</accession>
<evidence type="ECO:0000313" key="16">
    <source>
        <dbReference type="EMBL" id="HGQ18325.1"/>
    </source>
</evidence>
<evidence type="ECO:0000256" key="12">
    <source>
        <dbReference type="ARBA" id="ARBA00041133"/>
    </source>
</evidence>
<dbReference type="InterPro" id="IPR003439">
    <property type="entry name" value="ABC_transporter-like_ATP-bd"/>
</dbReference>
<dbReference type="GO" id="GO:1901238">
    <property type="term" value="F:ABC-type tungstate transporter activity"/>
    <property type="evidence" value="ECO:0007669"/>
    <property type="project" value="UniProtKB-EC"/>
</dbReference>
<evidence type="ECO:0000256" key="5">
    <source>
        <dbReference type="ARBA" id="ARBA00022741"/>
    </source>
</evidence>
<dbReference type="SMART" id="SM00382">
    <property type="entry name" value="AAA"/>
    <property type="match status" value="1"/>
</dbReference>
<dbReference type="InterPro" id="IPR008995">
    <property type="entry name" value="Mo/tungstate-bd_C_term_dom"/>
</dbReference>
<evidence type="ECO:0000256" key="4">
    <source>
        <dbReference type="ARBA" id="ARBA00022505"/>
    </source>
</evidence>
<evidence type="ECO:0000256" key="13">
    <source>
        <dbReference type="ARBA" id="ARBA00047936"/>
    </source>
</evidence>
<dbReference type="Pfam" id="PF08402">
    <property type="entry name" value="TOBE_2"/>
    <property type="match status" value="1"/>
</dbReference>
<comment type="subunit">
    <text evidence="10">The complex is composed of two ATP-binding proteins (WtpC), two transmembrane proteins (WtpB) and a solute-binding protein (WtpA).</text>
</comment>
<evidence type="ECO:0000256" key="10">
    <source>
        <dbReference type="ARBA" id="ARBA00038781"/>
    </source>
</evidence>
<keyword evidence="6 16" id="KW-0067">ATP-binding</keyword>
<dbReference type="InterPro" id="IPR047641">
    <property type="entry name" value="ABC_transpr_MalK/UgpC-like"/>
</dbReference>
<comment type="catalytic activity">
    <reaction evidence="13">
        <text>tungstate(in) + ATP + H2O = tungstate(out) + ADP + phosphate + H(+)</text>
        <dbReference type="Rhea" id="RHEA:35027"/>
        <dbReference type="ChEBI" id="CHEBI:15377"/>
        <dbReference type="ChEBI" id="CHEBI:15378"/>
        <dbReference type="ChEBI" id="CHEBI:30616"/>
        <dbReference type="ChEBI" id="CHEBI:43474"/>
        <dbReference type="ChEBI" id="CHEBI:46502"/>
        <dbReference type="ChEBI" id="CHEBI:456216"/>
        <dbReference type="EC" id="7.3.2.6"/>
    </reaction>
</comment>
<dbReference type="EC" id="7.3.2.6" evidence="11"/>
<evidence type="ECO:0000256" key="7">
    <source>
        <dbReference type="ARBA" id="ARBA00022967"/>
    </source>
</evidence>
<dbReference type="AlphaFoldDB" id="A0A7J3JQW4"/>
<dbReference type="InterPro" id="IPR003593">
    <property type="entry name" value="AAA+_ATPase"/>
</dbReference>
<dbReference type="PROSITE" id="PS50893">
    <property type="entry name" value="ABC_TRANSPORTER_2"/>
    <property type="match status" value="1"/>
</dbReference>
<dbReference type="FunFam" id="3.40.50.300:FF:000425">
    <property type="entry name" value="Probable ABC transporter, ATP-binding subunit"/>
    <property type="match status" value="1"/>
</dbReference>
<dbReference type="SUPFAM" id="SSF52540">
    <property type="entry name" value="P-loop containing nucleoside triphosphate hydrolases"/>
    <property type="match status" value="1"/>
</dbReference>
<dbReference type="EMBL" id="DTBZ01000097">
    <property type="protein sequence ID" value="HGQ18325.1"/>
    <property type="molecule type" value="Genomic_DNA"/>
</dbReference>
<dbReference type="GO" id="GO:0055052">
    <property type="term" value="C:ATP-binding cassette (ABC) transporter complex, substrate-binding subunit-containing"/>
    <property type="evidence" value="ECO:0007669"/>
    <property type="project" value="TreeGrafter"/>
</dbReference>
<dbReference type="PANTHER" id="PTHR43875:SF15">
    <property type="entry name" value="TREHALOSE IMPORT ATP-BINDING PROTEIN SUGC"/>
    <property type="match status" value="1"/>
</dbReference>
<reference evidence="16" key="1">
    <citation type="journal article" date="2020" name="mSystems">
        <title>Genome- and Community-Level Interaction Insights into Carbon Utilization and Element Cycling Functions of Hydrothermarchaeota in Hydrothermal Sediment.</title>
        <authorList>
            <person name="Zhou Z."/>
            <person name="Liu Y."/>
            <person name="Xu W."/>
            <person name="Pan J."/>
            <person name="Luo Z.H."/>
            <person name="Li M."/>
        </authorList>
    </citation>
    <scope>NUCLEOTIDE SEQUENCE [LARGE SCALE GENOMIC DNA]</scope>
    <source>
        <strain evidence="16">SpSt-657</strain>
    </source>
</reference>
<dbReference type="GO" id="GO:0016887">
    <property type="term" value="F:ATP hydrolysis activity"/>
    <property type="evidence" value="ECO:0007669"/>
    <property type="project" value="InterPro"/>
</dbReference>
<evidence type="ECO:0000256" key="6">
    <source>
        <dbReference type="ARBA" id="ARBA00022840"/>
    </source>
</evidence>
<protein>
    <recommendedName>
        <fullName evidence="12">Molybdate/tungstate import ATP-binding protein WtpC</fullName>
        <ecNumber evidence="11">7.3.2.6</ecNumber>
    </recommendedName>
</protein>
<evidence type="ECO:0000259" key="15">
    <source>
        <dbReference type="PROSITE" id="PS50893"/>
    </source>
</evidence>
<keyword evidence="2" id="KW-0813">Transport</keyword>
<keyword evidence="7" id="KW-1278">Translocase</keyword>
<evidence type="ECO:0000256" key="3">
    <source>
        <dbReference type="ARBA" id="ARBA00022475"/>
    </source>
</evidence>
<feature type="domain" description="ABC transporter" evidence="15">
    <location>
        <begin position="4"/>
        <end position="234"/>
    </location>
</feature>
<organism evidence="16">
    <name type="scientific">Ignisphaera aggregans</name>
    <dbReference type="NCBI Taxonomy" id="334771"/>
    <lineage>
        <taxon>Archaea</taxon>
        <taxon>Thermoproteota</taxon>
        <taxon>Thermoprotei</taxon>
        <taxon>Desulfurococcales</taxon>
        <taxon>Desulfurococcaceae</taxon>
        <taxon>Ignisphaera</taxon>
    </lineage>
</organism>
<proteinExistence type="inferred from homology"/>
<evidence type="ECO:0000256" key="11">
    <source>
        <dbReference type="ARBA" id="ARBA00039025"/>
    </source>
</evidence>
<comment type="subcellular location">
    <subcellularLocation>
        <location evidence="1">Cell membrane</location>
    </subcellularLocation>
</comment>
<comment type="similarity">
    <text evidence="9">Belongs to the ABC transporter superfamily. Sulfate/tungstate importer (TC 3.A.1.6) family.</text>
</comment>
<evidence type="ECO:0000256" key="14">
    <source>
        <dbReference type="ARBA" id="ARBA00057369"/>
    </source>
</evidence>
<evidence type="ECO:0000256" key="9">
    <source>
        <dbReference type="ARBA" id="ARBA00038307"/>
    </source>
</evidence>
<name>A0A7J3JQW4_9CREN</name>
<dbReference type="InterPro" id="IPR012340">
    <property type="entry name" value="NA-bd_OB-fold"/>
</dbReference>
<dbReference type="GO" id="GO:0005524">
    <property type="term" value="F:ATP binding"/>
    <property type="evidence" value="ECO:0007669"/>
    <property type="project" value="UniProtKB-KW"/>
</dbReference>
<keyword evidence="5" id="KW-0547">Nucleotide-binding</keyword>
<dbReference type="PANTHER" id="PTHR43875">
    <property type="entry name" value="MALTODEXTRIN IMPORT ATP-BINDING PROTEIN MSMX"/>
    <property type="match status" value="1"/>
</dbReference>
<comment type="caution">
    <text evidence="16">The sequence shown here is derived from an EMBL/GenBank/DDBJ whole genome shotgun (WGS) entry which is preliminary data.</text>
</comment>
<dbReference type="InterPro" id="IPR013611">
    <property type="entry name" value="Transp-assoc_OB_typ2"/>
</dbReference>
<gene>
    <name evidence="16" type="ORF">ENU30_05060</name>
</gene>
<dbReference type="Pfam" id="PF00005">
    <property type="entry name" value="ABC_tran"/>
    <property type="match status" value="1"/>
</dbReference>
<dbReference type="Gene3D" id="3.40.50.300">
    <property type="entry name" value="P-loop containing nucleotide triphosphate hydrolases"/>
    <property type="match status" value="1"/>
</dbReference>
<comment type="function">
    <text evidence="14">Part of the ABC transporter complex WtpABC involved in molybdate/tungstate import. Responsible for energy coupling to the transport system.</text>
</comment>
<keyword evidence="8" id="KW-0472">Membrane</keyword>
<evidence type="ECO:0000256" key="2">
    <source>
        <dbReference type="ARBA" id="ARBA00022448"/>
    </source>
</evidence>
<keyword evidence="3" id="KW-1003">Cell membrane</keyword>
<dbReference type="SUPFAM" id="SSF50331">
    <property type="entry name" value="MOP-like"/>
    <property type="match status" value="1"/>
</dbReference>
<dbReference type="InterPro" id="IPR027417">
    <property type="entry name" value="P-loop_NTPase"/>
</dbReference>
<evidence type="ECO:0000256" key="8">
    <source>
        <dbReference type="ARBA" id="ARBA00023136"/>
    </source>
</evidence>
<dbReference type="Gene3D" id="2.40.50.100">
    <property type="match status" value="1"/>
</dbReference>
<evidence type="ECO:0000256" key="1">
    <source>
        <dbReference type="ARBA" id="ARBA00004236"/>
    </source>
</evidence>